<name>A0A183KD01_9TREM</name>
<sequence length="122" mass="13736">MPLLPVRSTINIGTWNIPTIWKTERTIQIAAELRRYNLMVLGISETYWTQSGQEKLGLAKMLLYSGHEDKDALHTQGVELMPVKEAGKTFIGWGSGGPRIIKTSFKTKKEGINECHPMLSNH</sequence>
<evidence type="ECO:0000313" key="2">
    <source>
        <dbReference type="Proteomes" id="UP000279833"/>
    </source>
</evidence>
<reference evidence="1 2" key="2">
    <citation type="submission" date="2018-11" db="EMBL/GenBank/DDBJ databases">
        <authorList>
            <consortium name="Pathogen Informatics"/>
        </authorList>
    </citation>
    <scope>NUCLEOTIDE SEQUENCE [LARGE SCALE GENOMIC DNA]</scope>
    <source>
        <strain evidence="1">Dakar</strain>
        <strain evidence="2">Dakar, Senegal</strain>
    </source>
</reference>
<dbReference type="WBParaSite" id="SCUD_0001289501-mRNA-1">
    <property type="protein sequence ID" value="SCUD_0001289501-mRNA-1"/>
    <property type="gene ID" value="SCUD_0001289501"/>
</dbReference>
<proteinExistence type="predicted"/>
<accession>A0A183KD01</accession>
<dbReference type="Proteomes" id="UP000279833">
    <property type="component" value="Unassembled WGS sequence"/>
</dbReference>
<protein>
    <submittedName>
        <fullName evidence="3">Endo/exonuclease/phosphatase domain-containing protein</fullName>
    </submittedName>
</protein>
<dbReference type="STRING" id="6186.A0A183KD01"/>
<evidence type="ECO:0000313" key="3">
    <source>
        <dbReference type="WBParaSite" id="SCUD_0001289501-mRNA-1"/>
    </source>
</evidence>
<gene>
    <name evidence="1" type="ORF">SCUD_LOCUS12892</name>
</gene>
<dbReference type="EMBL" id="UZAK01035447">
    <property type="protein sequence ID" value="VDP50479.1"/>
    <property type="molecule type" value="Genomic_DNA"/>
</dbReference>
<dbReference type="AlphaFoldDB" id="A0A183KD01"/>
<reference evidence="3" key="1">
    <citation type="submission" date="2016-06" db="UniProtKB">
        <authorList>
            <consortium name="WormBaseParasite"/>
        </authorList>
    </citation>
    <scope>IDENTIFICATION</scope>
</reference>
<evidence type="ECO:0000313" key="1">
    <source>
        <dbReference type="EMBL" id="VDP50479.1"/>
    </source>
</evidence>
<organism evidence="3">
    <name type="scientific">Schistosoma curassoni</name>
    <dbReference type="NCBI Taxonomy" id="6186"/>
    <lineage>
        <taxon>Eukaryota</taxon>
        <taxon>Metazoa</taxon>
        <taxon>Spiralia</taxon>
        <taxon>Lophotrochozoa</taxon>
        <taxon>Platyhelminthes</taxon>
        <taxon>Trematoda</taxon>
        <taxon>Digenea</taxon>
        <taxon>Strigeidida</taxon>
        <taxon>Schistosomatoidea</taxon>
        <taxon>Schistosomatidae</taxon>
        <taxon>Schistosoma</taxon>
    </lineage>
</organism>
<keyword evidence="2" id="KW-1185">Reference proteome</keyword>